<dbReference type="InterPro" id="IPR016040">
    <property type="entry name" value="NAD(P)-bd_dom"/>
</dbReference>
<organism evidence="2 3">
    <name type="scientific">Deminuibacter soli</name>
    <dbReference type="NCBI Taxonomy" id="2291815"/>
    <lineage>
        <taxon>Bacteria</taxon>
        <taxon>Pseudomonadati</taxon>
        <taxon>Bacteroidota</taxon>
        <taxon>Chitinophagia</taxon>
        <taxon>Chitinophagales</taxon>
        <taxon>Chitinophagaceae</taxon>
        <taxon>Deminuibacter</taxon>
    </lineage>
</organism>
<evidence type="ECO:0000313" key="3">
    <source>
        <dbReference type="Proteomes" id="UP000261284"/>
    </source>
</evidence>
<dbReference type="InterPro" id="IPR051606">
    <property type="entry name" value="Polyketide_Oxido-like"/>
</dbReference>
<accession>A0A3E1NEK3</accession>
<keyword evidence="3" id="KW-1185">Reference proteome</keyword>
<comment type="caution">
    <text evidence="2">The sequence shown here is derived from an EMBL/GenBank/DDBJ whole genome shotgun (WGS) entry which is preliminary data.</text>
</comment>
<dbReference type="GO" id="GO:0016646">
    <property type="term" value="F:oxidoreductase activity, acting on the CH-NH group of donors, NAD or NADP as acceptor"/>
    <property type="evidence" value="ECO:0007669"/>
    <property type="project" value="TreeGrafter"/>
</dbReference>
<dbReference type="Gene3D" id="3.40.50.720">
    <property type="entry name" value="NAD(P)-binding Rossmann-like Domain"/>
    <property type="match status" value="1"/>
</dbReference>
<dbReference type="InterPro" id="IPR036291">
    <property type="entry name" value="NAD(P)-bd_dom_sf"/>
</dbReference>
<evidence type="ECO:0000313" key="2">
    <source>
        <dbReference type="EMBL" id="RFM26307.1"/>
    </source>
</evidence>
<dbReference type="CDD" id="cd05244">
    <property type="entry name" value="BVR-B_like_SDR_a"/>
    <property type="match status" value="1"/>
</dbReference>
<dbReference type="AlphaFoldDB" id="A0A3E1NEK3"/>
<protein>
    <submittedName>
        <fullName evidence="2">NAD(P)-dependent oxidoreductase</fullName>
    </submittedName>
</protein>
<dbReference type="Pfam" id="PF13460">
    <property type="entry name" value="NAD_binding_10"/>
    <property type="match status" value="1"/>
</dbReference>
<dbReference type="OrthoDB" id="9785372at2"/>
<dbReference type="PANTHER" id="PTHR43355:SF2">
    <property type="entry name" value="FLAVIN REDUCTASE (NADPH)"/>
    <property type="match status" value="1"/>
</dbReference>
<dbReference type="Proteomes" id="UP000261284">
    <property type="component" value="Unassembled WGS sequence"/>
</dbReference>
<gene>
    <name evidence="2" type="ORF">DXN05_20575</name>
</gene>
<feature type="domain" description="NAD(P)-binding" evidence="1">
    <location>
        <begin position="7"/>
        <end position="201"/>
    </location>
</feature>
<evidence type="ECO:0000259" key="1">
    <source>
        <dbReference type="Pfam" id="PF13460"/>
    </source>
</evidence>
<dbReference type="EMBL" id="QTJU01000010">
    <property type="protein sequence ID" value="RFM26307.1"/>
    <property type="molecule type" value="Genomic_DNA"/>
</dbReference>
<reference evidence="2 3" key="1">
    <citation type="submission" date="2018-08" db="EMBL/GenBank/DDBJ databases">
        <title>Chitinophagaceae sp. K23C18032701, a novel bacterium isolated from forest soil.</title>
        <authorList>
            <person name="Wang C."/>
        </authorList>
    </citation>
    <scope>NUCLEOTIDE SEQUENCE [LARGE SCALE GENOMIC DNA]</scope>
    <source>
        <strain evidence="2 3">K23C18032701</strain>
    </source>
</reference>
<dbReference type="PANTHER" id="PTHR43355">
    <property type="entry name" value="FLAVIN REDUCTASE (NADPH)"/>
    <property type="match status" value="1"/>
</dbReference>
<dbReference type="RefSeq" id="WP_116849179.1">
    <property type="nucleotide sequence ID" value="NZ_QTJU01000010.1"/>
</dbReference>
<sequence length="214" mass="22925">MKIALIGASGFTGTPLLSELLNRGHQVTAIVRNPAKITTENPNLKVIAADVNNTGALTPLLSGHDAVLSAFSAGITDENLYNDFLAGSRSIQQAAKDAGVPRLLVIGGAGSLYIKPGVQLVDTPEFPAQWKTGAAAARDYYEELKKENGLDWTFLSPAIMLHPGTRTAQFRLGTDEPVFDAAGKSEISVEDLAVALADELEKKQFIRKRFTLGY</sequence>
<name>A0A3E1NEK3_9BACT</name>
<dbReference type="SUPFAM" id="SSF51735">
    <property type="entry name" value="NAD(P)-binding Rossmann-fold domains"/>
    <property type="match status" value="1"/>
</dbReference>
<proteinExistence type="predicted"/>